<dbReference type="Proteomes" id="UP000224567">
    <property type="component" value="Unassembled WGS sequence"/>
</dbReference>
<evidence type="ECO:0000313" key="3">
    <source>
        <dbReference type="EMBL" id="PHT24768.1"/>
    </source>
</evidence>
<reference evidence="4" key="2">
    <citation type="journal article" date="2017" name="J. Anim. Genet.">
        <title>Multiple reference genome sequences of hot pepper reveal the massive evolution of plant disease resistance genes by retroduplication.</title>
        <authorList>
            <person name="Kim S."/>
            <person name="Park J."/>
            <person name="Yeom S.-I."/>
            <person name="Kim Y.-M."/>
            <person name="Seo E."/>
            <person name="Kim K.-T."/>
            <person name="Kim M.-S."/>
            <person name="Lee J.M."/>
            <person name="Cheong K."/>
            <person name="Shin H.-S."/>
            <person name="Kim S.-B."/>
            <person name="Han K."/>
            <person name="Lee J."/>
            <person name="Park M."/>
            <person name="Lee H.-A."/>
            <person name="Lee H.-Y."/>
            <person name="Lee Y."/>
            <person name="Oh S."/>
            <person name="Lee J.H."/>
            <person name="Choi E."/>
            <person name="Choi E."/>
            <person name="Lee S.E."/>
            <person name="Jeon J."/>
            <person name="Kim H."/>
            <person name="Choi G."/>
            <person name="Song H."/>
            <person name="Lee J."/>
            <person name="Lee S.-C."/>
            <person name="Kwon J.-K."/>
            <person name="Lee H.-Y."/>
            <person name="Koo N."/>
            <person name="Hong Y."/>
            <person name="Kim R.W."/>
            <person name="Kang W.-H."/>
            <person name="Huh J.H."/>
            <person name="Kang B.-C."/>
            <person name="Yang T.-J."/>
            <person name="Lee Y.-H."/>
            <person name="Bennetzen J.L."/>
            <person name="Choi D."/>
        </authorList>
    </citation>
    <scope>NUCLEOTIDE SEQUENCE [LARGE SCALE GENOMIC DNA]</scope>
    <source>
        <strain evidence="4">cv. PBC81</strain>
    </source>
</reference>
<dbReference type="STRING" id="33114.A0A2G2UVQ8"/>
<name>A0A2G2UVQ8_CAPBA</name>
<evidence type="ECO:0000256" key="1">
    <source>
        <dbReference type="SAM" id="MobiDB-lite"/>
    </source>
</evidence>
<feature type="domain" description="TPX2 central" evidence="2">
    <location>
        <begin position="30"/>
        <end position="65"/>
    </location>
</feature>
<proteinExistence type="predicted"/>
<keyword evidence="4" id="KW-1185">Reference proteome</keyword>
<sequence>MVKKFQSNIREMSLPPMSNSTSLQRKHKLILTRPKQPEFATAKRVRPTRVKSSAEIEEEIPKFKIFESKGVLGSSSTERGR</sequence>
<reference evidence="3 4" key="1">
    <citation type="journal article" date="2017" name="Genome Biol.">
        <title>New reference genome sequences of hot pepper reveal the massive evolution of plant disease-resistance genes by retroduplication.</title>
        <authorList>
            <person name="Kim S."/>
            <person name="Park J."/>
            <person name="Yeom S.I."/>
            <person name="Kim Y.M."/>
            <person name="Seo E."/>
            <person name="Kim K.T."/>
            <person name="Kim M.S."/>
            <person name="Lee J.M."/>
            <person name="Cheong K."/>
            <person name="Shin H.S."/>
            <person name="Kim S.B."/>
            <person name="Han K."/>
            <person name="Lee J."/>
            <person name="Park M."/>
            <person name="Lee H.A."/>
            <person name="Lee H.Y."/>
            <person name="Lee Y."/>
            <person name="Oh S."/>
            <person name="Lee J.H."/>
            <person name="Choi E."/>
            <person name="Choi E."/>
            <person name="Lee S.E."/>
            <person name="Jeon J."/>
            <person name="Kim H."/>
            <person name="Choi G."/>
            <person name="Song H."/>
            <person name="Lee J."/>
            <person name="Lee S.C."/>
            <person name="Kwon J.K."/>
            <person name="Lee H.Y."/>
            <person name="Koo N."/>
            <person name="Hong Y."/>
            <person name="Kim R.W."/>
            <person name="Kang W.H."/>
            <person name="Huh J.H."/>
            <person name="Kang B.C."/>
            <person name="Yang T.J."/>
            <person name="Lee Y.H."/>
            <person name="Bennetzen J.L."/>
            <person name="Choi D."/>
        </authorList>
    </citation>
    <scope>NUCLEOTIDE SEQUENCE [LARGE SCALE GENOMIC DNA]</scope>
    <source>
        <strain evidence="4">cv. PBC81</strain>
    </source>
</reference>
<feature type="compositionally biased region" description="Polar residues" evidence="1">
    <location>
        <begin position="1"/>
        <end position="23"/>
    </location>
</feature>
<dbReference type="EMBL" id="MLFT02006443">
    <property type="protein sequence ID" value="PHT24768.1"/>
    <property type="molecule type" value="Genomic_DNA"/>
</dbReference>
<evidence type="ECO:0000313" key="4">
    <source>
        <dbReference type="Proteomes" id="UP000224567"/>
    </source>
</evidence>
<organism evidence="3 4">
    <name type="scientific">Capsicum baccatum</name>
    <name type="common">Peruvian pepper</name>
    <dbReference type="NCBI Taxonomy" id="33114"/>
    <lineage>
        <taxon>Eukaryota</taxon>
        <taxon>Viridiplantae</taxon>
        <taxon>Streptophyta</taxon>
        <taxon>Embryophyta</taxon>
        <taxon>Tracheophyta</taxon>
        <taxon>Spermatophyta</taxon>
        <taxon>Magnoliopsida</taxon>
        <taxon>eudicotyledons</taxon>
        <taxon>Gunneridae</taxon>
        <taxon>Pentapetalae</taxon>
        <taxon>asterids</taxon>
        <taxon>lamiids</taxon>
        <taxon>Solanales</taxon>
        <taxon>Solanaceae</taxon>
        <taxon>Solanoideae</taxon>
        <taxon>Capsiceae</taxon>
        <taxon>Capsicum</taxon>
    </lineage>
</organism>
<protein>
    <recommendedName>
        <fullName evidence="2">TPX2 central domain-containing protein</fullName>
    </recommendedName>
</protein>
<comment type="caution">
    <text evidence="3">The sequence shown here is derived from an EMBL/GenBank/DDBJ whole genome shotgun (WGS) entry which is preliminary data.</text>
</comment>
<dbReference type="AlphaFoldDB" id="A0A2G2UVQ8"/>
<accession>A0A2G2UVQ8</accession>
<dbReference type="OrthoDB" id="1328137at2759"/>
<evidence type="ECO:0000259" key="2">
    <source>
        <dbReference type="Pfam" id="PF12214"/>
    </source>
</evidence>
<feature type="region of interest" description="Disordered" evidence="1">
    <location>
        <begin position="1"/>
        <end position="25"/>
    </location>
</feature>
<gene>
    <name evidence="3" type="ORF">CQW23_35560</name>
</gene>
<dbReference type="Pfam" id="PF12214">
    <property type="entry name" value="TPX2_importin"/>
    <property type="match status" value="1"/>
</dbReference>
<dbReference type="InterPro" id="IPR027330">
    <property type="entry name" value="TPX2_central_dom"/>
</dbReference>